<reference evidence="2 3" key="1">
    <citation type="submission" date="2018-06" db="EMBL/GenBank/DDBJ databases">
        <title>Comparative genomics reveals the genomic features of Rhizophagus irregularis, R. cerebriforme, R. diaphanum and Gigaspora rosea, and their symbiotic lifestyle signature.</title>
        <authorList>
            <person name="Morin E."/>
            <person name="San Clemente H."/>
            <person name="Chen E.C.H."/>
            <person name="De La Providencia I."/>
            <person name="Hainaut M."/>
            <person name="Kuo A."/>
            <person name="Kohler A."/>
            <person name="Murat C."/>
            <person name="Tang N."/>
            <person name="Roy S."/>
            <person name="Loubradou J."/>
            <person name="Henrissat B."/>
            <person name="Grigoriev I.V."/>
            <person name="Corradi N."/>
            <person name="Roux C."/>
            <person name="Martin F.M."/>
        </authorList>
    </citation>
    <scope>NUCLEOTIDE SEQUENCE [LARGE SCALE GENOMIC DNA]</scope>
    <source>
        <strain evidence="2 3">DAOM 227022</strain>
    </source>
</reference>
<organism evidence="2 3">
    <name type="scientific">Glomus cerebriforme</name>
    <dbReference type="NCBI Taxonomy" id="658196"/>
    <lineage>
        <taxon>Eukaryota</taxon>
        <taxon>Fungi</taxon>
        <taxon>Fungi incertae sedis</taxon>
        <taxon>Mucoromycota</taxon>
        <taxon>Glomeromycotina</taxon>
        <taxon>Glomeromycetes</taxon>
        <taxon>Glomerales</taxon>
        <taxon>Glomeraceae</taxon>
        <taxon>Glomus</taxon>
    </lineage>
</organism>
<gene>
    <name evidence="2" type="ORF">C1645_837380</name>
</gene>
<name>A0A397S5C2_9GLOM</name>
<dbReference type="Proteomes" id="UP000265703">
    <property type="component" value="Unassembled WGS sequence"/>
</dbReference>
<dbReference type="PANTHER" id="PTHR11102:SF160">
    <property type="entry name" value="ERAD-ASSOCIATED E3 UBIQUITIN-PROTEIN LIGASE COMPONENT HRD3"/>
    <property type="match status" value="1"/>
</dbReference>
<dbReference type="EMBL" id="QKYT01000833">
    <property type="protein sequence ID" value="RIA81198.1"/>
    <property type="molecule type" value="Genomic_DNA"/>
</dbReference>
<protein>
    <recommendedName>
        <fullName evidence="4">Sel1 repeat protein</fullName>
    </recommendedName>
</protein>
<evidence type="ECO:0008006" key="4">
    <source>
        <dbReference type="Google" id="ProtNLM"/>
    </source>
</evidence>
<proteinExistence type="inferred from homology"/>
<dbReference type="PANTHER" id="PTHR11102">
    <property type="entry name" value="SEL-1-LIKE PROTEIN"/>
    <property type="match status" value="1"/>
</dbReference>
<dbReference type="InterPro" id="IPR011990">
    <property type="entry name" value="TPR-like_helical_dom_sf"/>
</dbReference>
<dbReference type="SMART" id="SM00671">
    <property type="entry name" value="SEL1"/>
    <property type="match status" value="3"/>
</dbReference>
<dbReference type="STRING" id="658196.A0A397S5C2"/>
<dbReference type="InterPro" id="IPR006597">
    <property type="entry name" value="Sel1-like"/>
</dbReference>
<dbReference type="OrthoDB" id="2384430at2759"/>
<comment type="similarity">
    <text evidence="1">Belongs to the sel-1 family.</text>
</comment>
<dbReference type="InterPro" id="IPR050767">
    <property type="entry name" value="Sel1_AlgK"/>
</dbReference>
<dbReference type="SUPFAM" id="SSF81901">
    <property type="entry name" value="HCP-like"/>
    <property type="match status" value="1"/>
</dbReference>
<dbReference type="Pfam" id="PF08238">
    <property type="entry name" value="Sel1"/>
    <property type="match status" value="4"/>
</dbReference>
<keyword evidence="3" id="KW-1185">Reference proteome</keyword>
<comment type="caution">
    <text evidence="2">The sequence shown here is derived from an EMBL/GenBank/DDBJ whole genome shotgun (WGS) entry which is preliminary data.</text>
</comment>
<dbReference type="AlphaFoldDB" id="A0A397S5C2"/>
<evidence type="ECO:0000256" key="1">
    <source>
        <dbReference type="ARBA" id="ARBA00038101"/>
    </source>
</evidence>
<evidence type="ECO:0000313" key="3">
    <source>
        <dbReference type="Proteomes" id="UP000265703"/>
    </source>
</evidence>
<sequence>MLNENYDKTQIDEFVNSSENKLLKELNKFLLNMEICDINRLNVFINNFLFEYDLDPKNVFEIMTTIKNIKKGESNQLSFNQKNETIIFCNDEIKKLNELILLYFYSLFLYKNIILSRTFNYKLHIKNAKKGDNVSQYYIGERYYYGKNITRDYNKAIEWYSKSSEGGNILAMNRLGFCYSFGHGIKVDYKKAFEFYLKSAEGGFKYAPYNVGNCYHDGRGVFQDGSEAFEWAQYKLAEDYLNNFINKDEKKAFKDGIGIDKNLKEATKWIKKYEASKPYKKPLITINDFLNGSDINTLEISENSFVYY</sequence>
<accession>A0A397S5C2</accession>
<dbReference type="Gene3D" id="1.25.40.10">
    <property type="entry name" value="Tetratricopeptide repeat domain"/>
    <property type="match status" value="1"/>
</dbReference>
<evidence type="ECO:0000313" key="2">
    <source>
        <dbReference type="EMBL" id="RIA81198.1"/>
    </source>
</evidence>